<dbReference type="SUPFAM" id="SSF47323">
    <property type="entry name" value="Anticodon-binding domain of a subclass of class I aminoacyl-tRNA synthetases"/>
    <property type="match status" value="1"/>
</dbReference>
<dbReference type="Pfam" id="PF01588">
    <property type="entry name" value="tRNA_bind"/>
    <property type="match status" value="1"/>
</dbReference>
<dbReference type="GO" id="GO:0006431">
    <property type="term" value="P:methionyl-tRNA aminoacylation"/>
    <property type="evidence" value="ECO:0007669"/>
    <property type="project" value="UniProtKB-UniRule"/>
</dbReference>
<dbReference type="CDD" id="cd07957">
    <property type="entry name" value="Anticodon_Ia_Met"/>
    <property type="match status" value="1"/>
</dbReference>
<feature type="binding site" evidence="16">
    <location>
        <position position="340"/>
    </location>
    <ligand>
        <name>ATP</name>
        <dbReference type="ChEBI" id="CHEBI:30616"/>
    </ligand>
</feature>
<name>A0A6I4I2U8_9SPHI</name>
<dbReference type="PRINTS" id="PR01041">
    <property type="entry name" value="TRNASYNTHMET"/>
</dbReference>
<feature type="binding site" evidence="16">
    <location>
        <position position="164"/>
    </location>
    <ligand>
        <name>Zn(2+)</name>
        <dbReference type="ChEBI" id="CHEBI:29105"/>
    </ligand>
</feature>
<dbReference type="NCBIfam" id="TIGR00398">
    <property type="entry name" value="metG"/>
    <property type="match status" value="1"/>
</dbReference>
<reference evidence="17 18" key="1">
    <citation type="submission" date="2020-12" db="EMBL/GenBank/DDBJ databases">
        <title>HMF7856_wgs.fasta genome submission.</title>
        <authorList>
            <person name="Kang H."/>
            <person name="Kim H."/>
            <person name="Joh K."/>
        </authorList>
    </citation>
    <scope>NUCLEOTIDE SEQUENCE [LARGE SCALE GENOMIC DNA]</scope>
    <source>
        <strain evidence="17 18">HMF7856</strain>
    </source>
</reference>
<keyword evidence="5 16" id="KW-0963">Cytoplasm</keyword>
<dbReference type="Pfam" id="PF19303">
    <property type="entry name" value="Anticodon_3"/>
    <property type="match status" value="1"/>
</dbReference>
<comment type="cofactor">
    <cofactor evidence="16">
        <name>Zn(2+)</name>
        <dbReference type="ChEBI" id="CHEBI:29105"/>
    </cofactor>
    <text evidence="16">Binds 1 zinc ion per subunit.</text>
</comment>
<dbReference type="NCBIfam" id="NF001100">
    <property type="entry name" value="PRK00133.1"/>
    <property type="match status" value="1"/>
</dbReference>
<dbReference type="PANTHER" id="PTHR45765">
    <property type="entry name" value="METHIONINE--TRNA LIGASE"/>
    <property type="match status" value="1"/>
</dbReference>
<keyword evidence="7 16" id="KW-0436">Ligase</keyword>
<dbReference type="PROSITE" id="PS50886">
    <property type="entry name" value="TRBD"/>
    <property type="match status" value="1"/>
</dbReference>
<dbReference type="InterPro" id="IPR002547">
    <property type="entry name" value="tRNA-bd_dom"/>
</dbReference>
<gene>
    <name evidence="16 17" type="primary">metG</name>
    <name evidence="17" type="ORF">GO620_013290</name>
</gene>
<evidence type="ECO:0000256" key="6">
    <source>
        <dbReference type="ARBA" id="ARBA00022555"/>
    </source>
</evidence>
<evidence type="ECO:0000256" key="13">
    <source>
        <dbReference type="ARBA" id="ARBA00022917"/>
    </source>
</evidence>
<comment type="catalytic activity">
    <reaction evidence="15 16">
        <text>tRNA(Met) + L-methionine + ATP = L-methionyl-tRNA(Met) + AMP + diphosphate</text>
        <dbReference type="Rhea" id="RHEA:13481"/>
        <dbReference type="Rhea" id="RHEA-COMP:9667"/>
        <dbReference type="Rhea" id="RHEA-COMP:9698"/>
        <dbReference type="ChEBI" id="CHEBI:30616"/>
        <dbReference type="ChEBI" id="CHEBI:33019"/>
        <dbReference type="ChEBI" id="CHEBI:57844"/>
        <dbReference type="ChEBI" id="CHEBI:78442"/>
        <dbReference type="ChEBI" id="CHEBI:78530"/>
        <dbReference type="ChEBI" id="CHEBI:456215"/>
        <dbReference type="EC" id="6.1.1.10"/>
    </reaction>
</comment>
<dbReference type="InterPro" id="IPR041872">
    <property type="entry name" value="Anticodon_Met"/>
</dbReference>
<dbReference type="EC" id="6.1.1.10" evidence="16"/>
<keyword evidence="11 16" id="KW-0067">ATP-binding</keyword>
<evidence type="ECO:0000256" key="16">
    <source>
        <dbReference type="HAMAP-Rule" id="MF_00098"/>
    </source>
</evidence>
<keyword evidence="6 16" id="KW-0820">tRNA-binding</keyword>
<evidence type="ECO:0000256" key="8">
    <source>
        <dbReference type="ARBA" id="ARBA00022723"/>
    </source>
</evidence>
<evidence type="ECO:0000256" key="5">
    <source>
        <dbReference type="ARBA" id="ARBA00022490"/>
    </source>
</evidence>
<accession>A0A6I4I2U8</accession>
<evidence type="ECO:0000256" key="2">
    <source>
        <dbReference type="ARBA" id="ARBA00004496"/>
    </source>
</evidence>
<comment type="function">
    <text evidence="1 16">Is required not only for elongation of protein synthesis but also for the initiation of all mRNA translation through initiator tRNA(fMet) aminoacylation.</text>
</comment>
<evidence type="ECO:0000256" key="11">
    <source>
        <dbReference type="ARBA" id="ARBA00022840"/>
    </source>
</evidence>
<dbReference type="InterPro" id="IPR023458">
    <property type="entry name" value="Met-tRNA_ligase_1"/>
</dbReference>
<evidence type="ECO:0000256" key="9">
    <source>
        <dbReference type="ARBA" id="ARBA00022741"/>
    </source>
</evidence>
<keyword evidence="14 16" id="KW-0030">Aminoacyl-tRNA synthetase</keyword>
<dbReference type="RefSeq" id="WP_157526898.1">
    <property type="nucleotide sequence ID" value="NZ_CP066775.1"/>
</dbReference>
<comment type="subunit">
    <text evidence="4 16">Homodimer.</text>
</comment>
<feature type="binding site" evidence="16">
    <location>
        <position position="161"/>
    </location>
    <ligand>
        <name>Zn(2+)</name>
        <dbReference type="ChEBI" id="CHEBI:29105"/>
    </ligand>
</feature>
<dbReference type="GO" id="GO:0004825">
    <property type="term" value="F:methionine-tRNA ligase activity"/>
    <property type="evidence" value="ECO:0007669"/>
    <property type="project" value="UniProtKB-UniRule"/>
</dbReference>
<evidence type="ECO:0000256" key="1">
    <source>
        <dbReference type="ARBA" id="ARBA00003314"/>
    </source>
</evidence>
<dbReference type="SUPFAM" id="SSF52374">
    <property type="entry name" value="Nucleotidylyl transferase"/>
    <property type="match status" value="1"/>
</dbReference>
<dbReference type="InterPro" id="IPR009080">
    <property type="entry name" value="tRNAsynth_Ia_anticodon-bd"/>
</dbReference>
<dbReference type="HAMAP" id="MF_00098">
    <property type="entry name" value="Met_tRNA_synth_type1"/>
    <property type="match status" value="1"/>
</dbReference>
<keyword evidence="8 16" id="KW-0479">Metal-binding</keyword>
<dbReference type="EMBL" id="CP066775">
    <property type="protein sequence ID" value="QQL49144.1"/>
    <property type="molecule type" value="Genomic_DNA"/>
</dbReference>
<sequence length="689" mass="78206">MEDQNYKRYTITAALPYANGPKHIGHLAGAYIPADIYARYLRLKKRDIVFVCGSDEHGTAIANQAMKENTTPQAIVDKYHEQIKWCFEKLDISFDIYHRTSSQLHHETAQEFFKQLYDKGDFVEKVSDQYFDTVANVFLADRYIIGTCPNCGNEKAYGDQCERCGTSLSPEELINPHSALSGEKPVLKPTKHWYLPLDRYEGFLKEWILNGHASDWKTNVYGQCKSWIDGGLHPRAVTRDLDWGIKVPLADADGKVLYVWFDAPIGYISATKQWAIDNNKDWEPYWKSNDTKLVHFIGKDNIVFHCIVFPVMLKAQGEYILPQNVPANEFMNLEGDKMSTSRGWSIEMHEYINDFPGKTDELRYYLTAIAPETSDSEFTWKDYQARVNNELVAILGNFVNRVMVLMHKYFDGTITADDDVDFTDEGLSSSVGNLYDELEVSFEAYKFRQAQQVVIEMARLGNRYLTEKEPWKTFKSDPETTRDALHNCVVLIGHLATGLQPFLPQTVTKLLMMLNLPAEMITFDSELKFANGHKLGEPALLFEKIDDEVIQVQIDKLNAKAQAIAEPLAEIEVTHEIQPAKENINYDQFAAMDIRVGTVLTAELVPKTKKLMKLTINTGIDTRTVVSGIAEHFEPDEIIGKQVSILVNLEPRELRGILSQGMILMAENPEGKLEFVAPANQTVAGSIIK</sequence>
<dbReference type="InterPro" id="IPR014758">
    <property type="entry name" value="Met-tRNA_synth"/>
</dbReference>
<dbReference type="GO" id="GO:0046872">
    <property type="term" value="F:metal ion binding"/>
    <property type="evidence" value="ECO:0007669"/>
    <property type="project" value="UniProtKB-KW"/>
</dbReference>
<dbReference type="InterPro" id="IPR033911">
    <property type="entry name" value="MetRS_core"/>
</dbReference>
<dbReference type="InterPro" id="IPR015413">
    <property type="entry name" value="Methionyl/Leucyl_tRNA_Synth"/>
</dbReference>
<dbReference type="InterPro" id="IPR004495">
    <property type="entry name" value="Met-tRNA-synth_bsu_C"/>
</dbReference>
<feature type="short sequence motif" description="'KMSKS' region" evidence="16">
    <location>
        <begin position="337"/>
        <end position="341"/>
    </location>
</feature>
<dbReference type="InterPro" id="IPR014729">
    <property type="entry name" value="Rossmann-like_a/b/a_fold"/>
</dbReference>
<evidence type="ECO:0000256" key="15">
    <source>
        <dbReference type="ARBA" id="ARBA00047364"/>
    </source>
</evidence>
<dbReference type="Gene3D" id="2.20.28.20">
    <property type="entry name" value="Methionyl-tRNA synthetase, Zn-domain"/>
    <property type="match status" value="1"/>
</dbReference>
<feature type="binding site" evidence="16">
    <location>
        <position position="151"/>
    </location>
    <ligand>
        <name>Zn(2+)</name>
        <dbReference type="ChEBI" id="CHEBI:29105"/>
    </ligand>
</feature>
<feature type="short sequence motif" description="'HIGH' region" evidence="16">
    <location>
        <begin position="16"/>
        <end position="26"/>
    </location>
</feature>
<keyword evidence="18" id="KW-1185">Reference proteome</keyword>
<evidence type="ECO:0000256" key="4">
    <source>
        <dbReference type="ARBA" id="ARBA00011738"/>
    </source>
</evidence>
<dbReference type="PANTHER" id="PTHR45765:SF1">
    <property type="entry name" value="METHIONINE--TRNA LIGASE, CYTOPLASMIC"/>
    <property type="match status" value="1"/>
</dbReference>
<dbReference type="SUPFAM" id="SSF57770">
    <property type="entry name" value="Methionyl-tRNA synthetase (MetRS), Zn-domain"/>
    <property type="match status" value="1"/>
</dbReference>
<feature type="binding site" evidence="16">
    <location>
        <position position="148"/>
    </location>
    <ligand>
        <name>Zn(2+)</name>
        <dbReference type="ChEBI" id="CHEBI:29105"/>
    </ligand>
</feature>
<dbReference type="GO" id="GO:0005829">
    <property type="term" value="C:cytosol"/>
    <property type="evidence" value="ECO:0007669"/>
    <property type="project" value="TreeGrafter"/>
</dbReference>
<evidence type="ECO:0000256" key="12">
    <source>
        <dbReference type="ARBA" id="ARBA00022884"/>
    </source>
</evidence>
<evidence type="ECO:0000313" key="18">
    <source>
        <dbReference type="Proteomes" id="UP000429232"/>
    </source>
</evidence>
<dbReference type="CDD" id="cd00814">
    <property type="entry name" value="MetRS_core"/>
    <property type="match status" value="1"/>
</dbReference>
<dbReference type="FunFam" id="2.20.28.20:FF:000001">
    <property type="entry name" value="Methionine--tRNA ligase"/>
    <property type="match status" value="1"/>
</dbReference>
<dbReference type="KEGG" id="mgik:GO620_013290"/>
<dbReference type="Proteomes" id="UP000429232">
    <property type="component" value="Chromosome"/>
</dbReference>
<keyword evidence="9 16" id="KW-0547">Nucleotide-binding</keyword>
<dbReference type="Pfam" id="PF09334">
    <property type="entry name" value="tRNA-synt_1g"/>
    <property type="match status" value="1"/>
</dbReference>
<evidence type="ECO:0000256" key="10">
    <source>
        <dbReference type="ARBA" id="ARBA00022833"/>
    </source>
</evidence>
<proteinExistence type="inferred from homology"/>
<dbReference type="Gene3D" id="2.40.50.140">
    <property type="entry name" value="Nucleic acid-binding proteins"/>
    <property type="match status" value="1"/>
</dbReference>
<evidence type="ECO:0000313" key="17">
    <source>
        <dbReference type="EMBL" id="QQL49144.1"/>
    </source>
</evidence>
<dbReference type="GO" id="GO:0005524">
    <property type="term" value="F:ATP binding"/>
    <property type="evidence" value="ECO:0007669"/>
    <property type="project" value="UniProtKB-UniRule"/>
</dbReference>
<dbReference type="AlphaFoldDB" id="A0A6I4I2U8"/>
<dbReference type="SUPFAM" id="SSF50249">
    <property type="entry name" value="Nucleic acid-binding proteins"/>
    <property type="match status" value="1"/>
</dbReference>
<dbReference type="Gene3D" id="1.10.730.10">
    <property type="entry name" value="Isoleucyl-tRNA Synthetase, Domain 1"/>
    <property type="match status" value="1"/>
</dbReference>
<keyword evidence="13 16" id="KW-0648">Protein biosynthesis</keyword>
<keyword evidence="10 16" id="KW-0862">Zinc</keyword>
<evidence type="ECO:0000256" key="14">
    <source>
        <dbReference type="ARBA" id="ARBA00023146"/>
    </source>
</evidence>
<organism evidence="17 18">
    <name type="scientific">Mucilaginibacter ginkgonis</name>
    <dbReference type="NCBI Taxonomy" id="2682091"/>
    <lineage>
        <taxon>Bacteria</taxon>
        <taxon>Pseudomonadati</taxon>
        <taxon>Bacteroidota</taxon>
        <taxon>Sphingobacteriia</taxon>
        <taxon>Sphingobacteriales</taxon>
        <taxon>Sphingobacteriaceae</taxon>
        <taxon>Mucilaginibacter</taxon>
    </lineage>
</organism>
<dbReference type="Gene3D" id="3.40.50.620">
    <property type="entry name" value="HUPs"/>
    <property type="match status" value="1"/>
</dbReference>
<comment type="subcellular location">
    <subcellularLocation>
        <location evidence="2 16">Cytoplasm</location>
    </subcellularLocation>
</comment>
<evidence type="ECO:0000256" key="7">
    <source>
        <dbReference type="ARBA" id="ARBA00022598"/>
    </source>
</evidence>
<dbReference type="InterPro" id="IPR029038">
    <property type="entry name" value="MetRS_Zn"/>
</dbReference>
<dbReference type="CDD" id="cd02800">
    <property type="entry name" value="tRNA_bind_EcMetRS_like"/>
    <property type="match status" value="1"/>
</dbReference>
<dbReference type="InterPro" id="IPR012340">
    <property type="entry name" value="NA-bd_OB-fold"/>
</dbReference>
<evidence type="ECO:0000256" key="3">
    <source>
        <dbReference type="ARBA" id="ARBA00008258"/>
    </source>
</evidence>
<comment type="similarity">
    <text evidence="3 16">Belongs to the class-I aminoacyl-tRNA synthetase family. MetG type 1 subfamily.</text>
</comment>
<dbReference type="GO" id="GO:0000049">
    <property type="term" value="F:tRNA binding"/>
    <property type="evidence" value="ECO:0007669"/>
    <property type="project" value="UniProtKB-UniRule"/>
</dbReference>
<keyword evidence="12 16" id="KW-0694">RNA-binding</keyword>
<protein>
    <recommendedName>
        <fullName evidence="16">Methionine--tRNA ligase</fullName>
        <ecNumber evidence="16">6.1.1.10</ecNumber>
    </recommendedName>
    <alternativeName>
        <fullName evidence="16">Methionyl-tRNA synthetase</fullName>
        <shortName evidence="16">MetRS</shortName>
    </alternativeName>
</protein>